<dbReference type="Pfam" id="PF00023">
    <property type="entry name" value="Ank"/>
    <property type="match status" value="1"/>
</dbReference>
<evidence type="ECO:0000313" key="16">
    <source>
        <dbReference type="EMBL" id="CAI8600850.1"/>
    </source>
</evidence>
<keyword evidence="10" id="KW-0862">Zinc</keyword>
<evidence type="ECO:0000256" key="12">
    <source>
        <dbReference type="PROSITE-ProRule" id="PRU00023"/>
    </source>
</evidence>
<feature type="repeat" description="ANK" evidence="12">
    <location>
        <begin position="197"/>
        <end position="229"/>
    </location>
</feature>
<dbReference type="PANTHER" id="PTHR24198:SF165">
    <property type="entry name" value="ANKYRIN REPEAT-CONTAINING PROTEIN-RELATED"/>
    <property type="match status" value="1"/>
</dbReference>
<evidence type="ECO:0000256" key="14">
    <source>
        <dbReference type="SAM" id="MobiDB-lite"/>
    </source>
</evidence>
<comment type="catalytic activity">
    <reaction evidence="1">
        <text>S-ubiquitinyl-[E2 ubiquitin-conjugating enzyme]-L-cysteine + [acceptor protein]-L-lysine = [E2 ubiquitin-conjugating enzyme]-L-cysteine + N(6)-ubiquitinyl-[acceptor protein]-L-lysine.</text>
        <dbReference type="EC" id="2.3.2.27"/>
    </reaction>
</comment>
<feature type="repeat" description="ANK" evidence="12">
    <location>
        <begin position="81"/>
        <end position="113"/>
    </location>
</feature>
<dbReference type="InterPro" id="IPR013083">
    <property type="entry name" value="Znf_RING/FYVE/PHD"/>
</dbReference>
<dbReference type="GO" id="GO:0008270">
    <property type="term" value="F:zinc ion binding"/>
    <property type="evidence" value="ECO:0007669"/>
    <property type="project" value="UniProtKB-KW"/>
</dbReference>
<keyword evidence="5" id="KW-0808">Transferase</keyword>
<name>A0AAV0ZQN7_VICFA</name>
<evidence type="ECO:0000256" key="3">
    <source>
        <dbReference type="ARBA" id="ARBA00004906"/>
    </source>
</evidence>
<evidence type="ECO:0000256" key="10">
    <source>
        <dbReference type="ARBA" id="ARBA00022833"/>
    </source>
</evidence>
<dbReference type="PANTHER" id="PTHR24198">
    <property type="entry name" value="ANKYRIN REPEAT AND PROTEIN KINASE DOMAIN-CONTAINING PROTEIN"/>
    <property type="match status" value="1"/>
</dbReference>
<dbReference type="Gene3D" id="3.30.40.10">
    <property type="entry name" value="Zinc/RING finger domain, C3HC4 (zinc finger)"/>
    <property type="match status" value="1"/>
</dbReference>
<gene>
    <name evidence="16" type="ORF">VFH_II243680</name>
</gene>
<keyword evidence="7" id="KW-0677">Repeat</keyword>
<evidence type="ECO:0000256" key="4">
    <source>
        <dbReference type="ARBA" id="ARBA00012483"/>
    </source>
</evidence>
<dbReference type="PROSITE" id="PS50089">
    <property type="entry name" value="ZF_RING_2"/>
    <property type="match status" value="1"/>
</dbReference>
<dbReference type="SUPFAM" id="SSF57850">
    <property type="entry name" value="RING/U-box"/>
    <property type="match status" value="1"/>
</dbReference>
<reference evidence="16 17" key="1">
    <citation type="submission" date="2023-01" db="EMBL/GenBank/DDBJ databases">
        <authorList>
            <person name="Kreplak J."/>
        </authorList>
    </citation>
    <scope>NUCLEOTIDE SEQUENCE [LARGE SCALE GENOMIC DNA]</scope>
</reference>
<keyword evidence="9" id="KW-0833">Ubl conjugation pathway</keyword>
<proteinExistence type="predicted"/>
<evidence type="ECO:0000256" key="8">
    <source>
        <dbReference type="ARBA" id="ARBA00022771"/>
    </source>
</evidence>
<dbReference type="InterPro" id="IPR036770">
    <property type="entry name" value="Ankyrin_rpt-contain_sf"/>
</dbReference>
<dbReference type="EC" id="2.3.2.27" evidence="4"/>
<dbReference type="GO" id="GO:0005737">
    <property type="term" value="C:cytoplasm"/>
    <property type="evidence" value="ECO:0007669"/>
    <property type="project" value="TreeGrafter"/>
</dbReference>
<dbReference type="EMBL" id="OX451737">
    <property type="protein sequence ID" value="CAI8600850.1"/>
    <property type="molecule type" value="Genomic_DNA"/>
</dbReference>
<feature type="repeat" description="ANK" evidence="12">
    <location>
        <begin position="160"/>
        <end position="192"/>
    </location>
</feature>
<evidence type="ECO:0000256" key="9">
    <source>
        <dbReference type="ARBA" id="ARBA00022786"/>
    </source>
</evidence>
<keyword evidence="6" id="KW-0479">Metal-binding</keyword>
<dbReference type="Pfam" id="PF24921">
    <property type="entry name" value="RING_XB3-XBAT31"/>
    <property type="match status" value="1"/>
</dbReference>
<accession>A0AAV0ZQN7</accession>
<feature type="domain" description="RING-type" evidence="15">
    <location>
        <begin position="325"/>
        <end position="374"/>
    </location>
</feature>
<dbReference type="GO" id="GO:0061630">
    <property type="term" value="F:ubiquitin protein ligase activity"/>
    <property type="evidence" value="ECO:0007669"/>
    <property type="project" value="UniProtKB-EC"/>
</dbReference>
<dbReference type="AlphaFoldDB" id="A0AAV0ZQN7"/>
<evidence type="ECO:0000259" key="15">
    <source>
        <dbReference type="PROSITE" id="PS50089"/>
    </source>
</evidence>
<evidence type="ECO:0000256" key="11">
    <source>
        <dbReference type="ARBA" id="ARBA00023043"/>
    </source>
</evidence>
<sequence length="440" mass="47766">MGQNQSGCGMQKRENDLFASAVANGEMEVVEAMVDEDVNVLDRTIGRARLSPLHLAAANGRIEVLSMLLEQNVKVDVLNRHKQTPLMLAVMHGKTGCMEKLIQAGANILMFDSIRRRTCLHYAAYYGHVDCLKAILSAAHSTPVADSWGFARFVNIRDGNGATPLHLAARHRRLECLHSLLDNGALVSASTGGSGFPGRTPLHMAARGGSVDCVRMLLAWGADRLQLDSSGRIPFTVALKHRHRACAALLDPSSVAPLVWPSPLKFISELNQEAKALLESALLEANREREKTILKEIDMSSSPLHSDNKDDDIVSDSEESNMELCCICFDQVCTIEVKPCGHQMCAHCTLALCCLKKPDPATGCTTGPSCPFCRGAILQLIVAKIKTCSDTEVESNPTKPRRSRKSNFSEGSSSFKSLSAISSFGRITGHNSGKIDTEKQ</sequence>
<keyword evidence="11 12" id="KW-0040">ANK repeat</keyword>
<evidence type="ECO:0000256" key="5">
    <source>
        <dbReference type="ARBA" id="ARBA00022679"/>
    </source>
</evidence>
<dbReference type="InterPro" id="IPR001841">
    <property type="entry name" value="Znf_RING"/>
</dbReference>
<feature type="region of interest" description="Disordered" evidence="14">
    <location>
        <begin position="392"/>
        <end position="415"/>
    </location>
</feature>
<evidence type="ECO:0000313" key="17">
    <source>
        <dbReference type="Proteomes" id="UP001157006"/>
    </source>
</evidence>
<comment type="pathway">
    <text evidence="3">Protein modification; protein ubiquitination.</text>
</comment>
<dbReference type="PROSITE" id="PS50088">
    <property type="entry name" value="ANK_REPEAT"/>
    <property type="match status" value="4"/>
</dbReference>
<comment type="subcellular location">
    <subcellularLocation>
        <location evidence="2">Cell membrane</location>
        <topology evidence="2">Peripheral membrane protein</topology>
        <orientation evidence="2">Cytoplasmic side</orientation>
    </subcellularLocation>
</comment>
<dbReference type="SMART" id="SM00248">
    <property type="entry name" value="ANK"/>
    <property type="match status" value="7"/>
</dbReference>
<protein>
    <recommendedName>
        <fullName evidence="4">RING-type E3 ubiquitin transferase</fullName>
        <ecNumber evidence="4">2.3.2.27</ecNumber>
    </recommendedName>
</protein>
<dbReference type="Proteomes" id="UP001157006">
    <property type="component" value="Chromosome 2"/>
</dbReference>
<evidence type="ECO:0000256" key="7">
    <source>
        <dbReference type="ARBA" id="ARBA00022737"/>
    </source>
</evidence>
<dbReference type="Pfam" id="PF12796">
    <property type="entry name" value="Ank_2"/>
    <property type="match status" value="2"/>
</dbReference>
<evidence type="ECO:0000256" key="13">
    <source>
        <dbReference type="PROSITE-ProRule" id="PRU00175"/>
    </source>
</evidence>
<feature type="repeat" description="ANK" evidence="12">
    <location>
        <begin position="48"/>
        <end position="80"/>
    </location>
</feature>
<evidence type="ECO:0000256" key="6">
    <source>
        <dbReference type="ARBA" id="ARBA00022723"/>
    </source>
</evidence>
<dbReference type="SUPFAM" id="SSF48403">
    <property type="entry name" value="Ankyrin repeat"/>
    <property type="match status" value="1"/>
</dbReference>
<dbReference type="PROSITE" id="PS50297">
    <property type="entry name" value="ANK_REP_REGION"/>
    <property type="match status" value="4"/>
</dbReference>
<dbReference type="InterPro" id="IPR002110">
    <property type="entry name" value="Ankyrin_rpt"/>
</dbReference>
<dbReference type="Gene3D" id="1.25.40.20">
    <property type="entry name" value="Ankyrin repeat-containing domain"/>
    <property type="match status" value="3"/>
</dbReference>
<keyword evidence="17" id="KW-1185">Reference proteome</keyword>
<feature type="compositionally biased region" description="Low complexity" evidence="14">
    <location>
        <begin position="406"/>
        <end position="415"/>
    </location>
</feature>
<organism evidence="16 17">
    <name type="scientific">Vicia faba</name>
    <name type="common">Broad bean</name>
    <name type="synonym">Faba vulgaris</name>
    <dbReference type="NCBI Taxonomy" id="3906"/>
    <lineage>
        <taxon>Eukaryota</taxon>
        <taxon>Viridiplantae</taxon>
        <taxon>Streptophyta</taxon>
        <taxon>Embryophyta</taxon>
        <taxon>Tracheophyta</taxon>
        <taxon>Spermatophyta</taxon>
        <taxon>Magnoliopsida</taxon>
        <taxon>eudicotyledons</taxon>
        <taxon>Gunneridae</taxon>
        <taxon>Pentapetalae</taxon>
        <taxon>rosids</taxon>
        <taxon>fabids</taxon>
        <taxon>Fabales</taxon>
        <taxon>Fabaceae</taxon>
        <taxon>Papilionoideae</taxon>
        <taxon>50 kb inversion clade</taxon>
        <taxon>NPAAA clade</taxon>
        <taxon>Hologalegina</taxon>
        <taxon>IRL clade</taxon>
        <taxon>Fabeae</taxon>
        <taxon>Vicia</taxon>
    </lineage>
</organism>
<evidence type="ECO:0000256" key="1">
    <source>
        <dbReference type="ARBA" id="ARBA00000900"/>
    </source>
</evidence>
<evidence type="ECO:0000256" key="2">
    <source>
        <dbReference type="ARBA" id="ARBA00004413"/>
    </source>
</evidence>
<dbReference type="InterPro" id="IPR056760">
    <property type="entry name" value="RING_XB3-like"/>
</dbReference>
<dbReference type="GO" id="GO:0005886">
    <property type="term" value="C:plasma membrane"/>
    <property type="evidence" value="ECO:0007669"/>
    <property type="project" value="UniProtKB-SubCell"/>
</dbReference>
<keyword evidence="8 13" id="KW-0863">Zinc-finger</keyword>